<dbReference type="AlphaFoldDB" id="A0A1B7MI02"/>
<gene>
    <name evidence="1" type="ORF">K503DRAFT_644406</name>
</gene>
<organism evidence="1 2">
    <name type="scientific">Rhizopogon vinicolor AM-OR11-026</name>
    <dbReference type="NCBI Taxonomy" id="1314800"/>
    <lineage>
        <taxon>Eukaryota</taxon>
        <taxon>Fungi</taxon>
        <taxon>Dikarya</taxon>
        <taxon>Basidiomycota</taxon>
        <taxon>Agaricomycotina</taxon>
        <taxon>Agaricomycetes</taxon>
        <taxon>Agaricomycetidae</taxon>
        <taxon>Boletales</taxon>
        <taxon>Suillineae</taxon>
        <taxon>Rhizopogonaceae</taxon>
        <taxon>Rhizopogon</taxon>
    </lineage>
</organism>
<dbReference type="STRING" id="1314800.A0A1B7MI02"/>
<evidence type="ECO:0000313" key="1">
    <source>
        <dbReference type="EMBL" id="OAX32224.1"/>
    </source>
</evidence>
<accession>A0A1B7MI02</accession>
<evidence type="ECO:0008006" key="3">
    <source>
        <dbReference type="Google" id="ProtNLM"/>
    </source>
</evidence>
<dbReference type="OrthoDB" id="2831558at2759"/>
<name>A0A1B7MI02_9AGAM</name>
<dbReference type="Proteomes" id="UP000092154">
    <property type="component" value="Unassembled WGS sequence"/>
</dbReference>
<feature type="non-terminal residue" evidence="1">
    <location>
        <position position="100"/>
    </location>
</feature>
<reference evidence="1 2" key="1">
    <citation type="submission" date="2016-06" db="EMBL/GenBank/DDBJ databases">
        <title>Comparative genomics of the ectomycorrhizal sister species Rhizopogon vinicolor and Rhizopogon vesiculosus (Basidiomycota: Boletales) reveals a divergence of the mating type B locus.</title>
        <authorList>
            <consortium name="DOE Joint Genome Institute"/>
            <person name="Mujic A.B."/>
            <person name="Kuo A."/>
            <person name="Tritt A."/>
            <person name="Lipzen A."/>
            <person name="Chen C."/>
            <person name="Johnson J."/>
            <person name="Sharma A."/>
            <person name="Barry K."/>
            <person name="Grigoriev I.V."/>
            <person name="Spatafora J.W."/>
        </authorList>
    </citation>
    <scope>NUCLEOTIDE SEQUENCE [LARGE SCALE GENOMIC DNA]</scope>
    <source>
        <strain evidence="1 2">AM-OR11-026</strain>
    </source>
</reference>
<protein>
    <recommendedName>
        <fullName evidence="3">Aminoglycoside phosphotransferase domain-containing protein</fullName>
    </recommendedName>
</protein>
<keyword evidence="2" id="KW-1185">Reference proteome</keyword>
<sequence>WHTDPHGGNMIKAEGTPDITDIIDWQEMNVAPLFLQCVFAEFAEHTGDDHIVRISGITIPELPPDFDQYSEGEQTYMKGQHRLALLHKCYEALIIFHRPY</sequence>
<proteinExistence type="predicted"/>
<dbReference type="InParanoid" id="A0A1B7MI02"/>
<dbReference type="EMBL" id="KV449075">
    <property type="protein sequence ID" value="OAX32224.1"/>
    <property type="molecule type" value="Genomic_DNA"/>
</dbReference>
<evidence type="ECO:0000313" key="2">
    <source>
        <dbReference type="Proteomes" id="UP000092154"/>
    </source>
</evidence>
<feature type="non-terminal residue" evidence="1">
    <location>
        <position position="1"/>
    </location>
</feature>